<dbReference type="PANTHER" id="PTHR43328">
    <property type="entry name" value="ACETYLTRANSFERASE-RELATED"/>
    <property type="match status" value="1"/>
</dbReference>
<dbReference type="Gene3D" id="3.40.630.30">
    <property type="match status" value="1"/>
</dbReference>
<keyword evidence="2" id="KW-0808">Transferase</keyword>
<dbReference type="InterPro" id="IPR016181">
    <property type="entry name" value="Acyl_CoA_acyltransferase"/>
</dbReference>
<gene>
    <name evidence="2" type="primary">ydaF</name>
    <name evidence="2" type="ORF">CI610_00575</name>
</gene>
<dbReference type="PROSITE" id="PS51186">
    <property type="entry name" value="GNAT"/>
    <property type="match status" value="1"/>
</dbReference>
<dbReference type="Pfam" id="PF13302">
    <property type="entry name" value="Acetyltransf_3"/>
    <property type="match status" value="1"/>
</dbReference>
<accession>A0A2H9TB20</accession>
<reference evidence="2" key="1">
    <citation type="journal article" date="2017" name="Appl. Environ. Microbiol.">
        <title>Molecular characterization of an Endozoicomonas-like organism causing infection in king scallop Pecten maximus L.</title>
        <authorList>
            <person name="Cano I."/>
            <person name="van Aerle R."/>
            <person name="Ross S."/>
            <person name="Verner-Jeffreys D.W."/>
            <person name="Paley R.K."/>
            <person name="Rimmer G."/>
            <person name="Ryder D."/>
            <person name="Hooper P."/>
            <person name="Stone D."/>
            <person name="Feist S.W."/>
        </authorList>
    </citation>
    <scope>NUCLEOTIDE SEQUENCE</scope>
</reference>
<keyword evidence="2" id="KW-0012">Acyltransferase</keyword>
<dbReference type="InterPro" id="IPR000182">
    <property type="entry name" value="GNAT_dom"/>
</dbReference>
<dbReference type="GO" id="GO:0016747">
    <property type="term" value="F:acyltransferase activity, transferring groups other than amino-acyl groups"/>
    <property type="evidence" value="ECO:0007669"/>
    <property type="project" value="InterPro"/>
</dbReference>
<dbReference type="SUPFAM" id="SSF55729">
    <property type="entry name" value="Acyl-CoA N-acyltransferases (Nat)"/>
    <property type="match status" value="1"/>
</dbReference>
<evidence type="ECO:0000313" key="2">
    <source>
        <dbReference type="EMBL" id="PJE80440.1"/>
    </source>
</evidence>
<evidence type="ECO:0000259" key="1">
    <source>
        <dbReference type="PROSITE" id="PS51186"/>
    </source>
</evidence>
<dbReference type="EC" id="2.3.1.-" evidence="2"/>
<sequence length="178" mass="20723">MLQGLIMRFDLGNGYCIRSFMYGDAPLIADHGNNRKVSRNLRDSFPHPYTIDHARAWVQHVKQHEAYSRFIIAYEDKAVGEIGFVFQGDVHRYSAEIGYWLSEEHWGKGIMSRAIPEICEYAFREFGLMRLYAEVVEHNVGSCRVLEKSGFVLEGRCRKHIYKEDEHFDQLVFGLVKS</sequence>
<proteinExistence type="predicted"/>
<protein>
    <submittedName>
        <fullName evidence="2">Putative ribosomal N-acetyltransferase YdaF</fullName>
        <ecNumber evidence="2">2.3.1.-</ecNumber>
    </submittedName>
</protein>
<dbReference type="AlphaFoldDB" id="A0A2H9TB20"/>
<comment type="caution">
    <text evidence="2">The sequence shown here is derived from an EMBL/GenBank/DDBJ whole genome shotgun (WGS) entry which is preliminary data.</text>
</comment>
<name>A0A2H9TB20_9ZZZZ</name>
<dbReference type="EMBL" id="NSIT01000017">
    <property type="protein sequence ID" value="PJE80440.1"/>
    <property type="molecule type" value="Genomic_DNA"/>
</dbReference>
<organism evidence="2">
    <name type="scientific">invertebrate metagenome</name>
    <dbReference type="NCBI Taxonomy" id="1711999"/>
    <lineage>
        <taxon>unclassified sequences</taxon>
        <taxon>metagenomes</taxon>
        <taxon>organismal metagenomes</taxon>
    </lineage>
</organism>
<feature type="domain" description="N-acetyltransferase" evidence="1">
    <location>
        <begin position="20"/>
        <end position="178"/>
    </location>
</feature>
<dbReference type="PANTHER" id="PTHR43328:SF1">
    <property type="entry name" value="N-ACETYLTRANSFERASE DOMAIN-CONTAINING PROTEIN"/>
    <property type="match status" value="1"/>
</dbReference>